<protein>
    <recommendedName>
        <fullName evidence="3">Secreted protein</fullName>
    </recommendedName>
</protein>
<evidence type="ECO:0000313" key="2">
    <source>
        <dbReference type="Proteomes" id="UP000735302"/>
    </source>
</evidence>
<dbReference type="Proteomes" id="UP000735302">
    <property type="component" value="Unassembled WGS sequence"/>
</dbReference>
<reference evidence="1 2" key="1">
    <citation type="journal article" date="2021" name="Elife">
        <title>Chloroplast acquisition without the gene transfer in kleptoplastic sea slugs, Plakobranchus ocellatus.</title>
        <authorList>
            <person name="Maeda T."/>
            <person name="Takahashi S."/>
            <person name="Yoshida T."/>
            <person name="Shimamura S."/>
            <person name="Takaki Y."/>
            <person name="Nagai Y."/>
            <person name="Toyoda A."/>
            <person name="Suzuki Y."/>
            <person name="Arimoto A."/>
            <person name="Ishii H."/>
            <person name="Satoh N."/>
            <person name="Nishiyama T."/>
            <person name="Hasebe M."/>
            <person name="Maruyama T."/>
            <person name="Minagawa J."/>
            <person name="Obokata J."/>
            <person name="Shigenobu S."/>
        </authorList>
    </citation>
    <scope>NUCLEOTIDE SEQUENCE [LARGE SCALE GENOMIC DNA]</scope>
</reference>
<dbReference type="EMBL" id="BLXT01002707">
    <property type="protein sequence ID" value="GFN96785.1"/>
    <property type="molecule type" value="Genomic_DNA"/>
</dbReference>
<accession>A0AAV3ZC31</accession>
<organism evidence="1 2">
    <name type="scientific">Plakobranchus ocellatus</name>
    <dbReference type="NCBI Taxonomy" id="259542"/>
    <lineage>
        <taxon>Eukaryota</taxon>
        <taxon>Metazoa</taxon>
        <taxon>Spiralia</taxon>
        <taxon>Lophotrochozoa</taxon>
        <taxon>Mollusca</taxon>
        <taxon>Gastropoda</taxon>
        <taxon>Heterobranchia</taxon>
        <taxon>Euthyneura</taxon>
        <taxon>Panpulmonata</taxon>
        <taxon>Sacoglossa</taxon>
        <taxon>Placobranchoidea</taxon>
        <taxon>Plakobranchidae</taxon>
        <taxon>Plakobranchus</taxon>
    </lineage>
</organism>
<evidence type="ECO:0000313" key="1">
    <source>
        <dbReference type="EMBL" id="GFN96785.1"/>
    </source>
</evidence>
<gene>
    <name evidence="1" type="ORF">PoB_002329100</name>
</gene>
<comment type="caution">
    <text evidence="1">The sequence shown here is derived from an EMBL/GenBank/DDBJ whole genome shotgun (WGS) entry which is preliminary data.</text>
</comment>
<proteinExistence type="predicted"/>
<sequence length="98" mass="10952">MVVFCILETSRLLGLRLRTLRHKVASPTEAMTSHGAWGSPVRAWQPTGGFKPTHPGVKVIHFLDSRDSSWDRSFTIVAFSLSSRLATRSYSSFRSDLS</sequence>
<name>A0AAV3ZC31_9GAST</name>
<evidence type="ECO:0008006" key="3">
    <source>
        <dbReference type="Google" id="ProtNLM"/>
    </source>
</evidence>
<keyword evidence="2" id="KW-1185">Reference proteome</keyword>
<dbReference type="AlphaFoldDB" id="A0AAV3ZC31"/>